<dbReference type="InterPro" id="IPR016073">
    <property type="entry name" value="Skp1_comp_POZ"/>
</dbReference>
<reference evidence="3 4" key="2">
    <citation type="journal article" date="2019" name="G3 (Bethesda)">
        <title>Hybrid Assembly of the Genome of the Entomopathogenic Nematode Steinernema carpocapsae Identifies the X-Chromosome.</title>
        <authorList>
            <person name="Serra L."/>
            <person name="Macchietto M."/>
            <person name="Macias-Munoz A."/>
            <person name="McGill C.J."/>
            <person name="Rodriguez I.M."/>
            <person name="Rodriguez B."/>
            <person name="Murad R."/>
            <person name="Mortazavi A."/>
        </authorList>
    </citation>
    <scope>NUCLEOTIDE SEQUENCE [LARGE SCALE GENOMIC DNA]</scope>
    <source>
        <strain evidence="3 4">ALL</strain>
    </source>
</reference>
<dbReference type="Proteomes" id="UP000298663">
    <property type="component" value="Unassembled WGS sequence"/>
</dbReference>
<dbReference type="OrthoDB" id="2342932at2759"/>
<dbReference type="InterPro" id="IPR011333">
    <property type="entry name" value="SKP1/BTB/POZ_sf"/>
</dbReference>
<dbReference type="Pfam" id="PF03931">
    <property type="entry name" value="Skp1_POZ"/>
    <property type="match status" value="1"/>
</dbReference>
<protein>
    <recommendedName>
        <fullName evidence="2">SKP1 component POZ domain-containing protein</fullName>
    </recommendedName>
</protein>
<dbReference type="EMBL" id="AZBU02000001">
    <property type="protein sequence ID" value="TMS32904.1"/>
    <property type="molecule type" value="Genomic_DNA"/>
</dbReference>
<evidence type="ECO:0000256" key="1">
    <source>
        <dbReference type="SAM" id="MobiDB-lite"/>
    </source>
</evidence>
<evidence type="ECO:0000259" key="2">
    <source>
        <dbReference type="Pfam" id="PF03931"/>
    </source>
</evidence>
<accession>A0A4U8UJ76</accession>
<feature type="domain" description="SKP1 component POZ" evidence="2">
    <location>
        <begin position="33"/>
        <end position="101"/>
    </location>
</feature>
<sequence length="228" mass="25376">MARRKNKNSKAAPVNSTEERPKSTPPATQEDGPMILIQSSDDQMFQTPLKSAYKMGEVKTMLESLGFHPDDGVAPPFPLPFMSVSGPSLKVIVEWLKIHENREPLSPEQLCQLRTKNIITDADVQLLDNCTRSELLDLRNTGCFLDMPAFVSTWTTYIAMQVDAPRNSQDFTDWFEAAPGRRRNQSESDADQPGTSAAVEDAEVLSPEALTHLVAYLGFGRRGNHARK</sequence>
<feature type="region of interest" description="Disordered" evidence="1">
    <location>
        <begin position="1"/>
        <end position="34"/>
    </location>
</feature>
<dbReference type="Gene3D" id="3.30.710.10">
    <property type="entry name" value="Potassium Channel Kv1.1, Chain A"/>
    <property type="match status" value="1"/>
</dbReference>
<name>A0A4U8UJ76_STECR</name>
<dbReference type="STRING" id="34508.A0A4U8UJ76"/>
<evidence type="ECO:0000313" key="3">
    <source>
        <dbReference type="EMBL" id="TMS32904.1"/>
    </source>
</evidence>
<reference evidence="3 4" key="1">
    <citation type="journal article" date="2015" name="Genome Biol.">
        <title>Comparative genomics of Steinernema reveals deeply conserved gene regulatory networks.</title>
        <authorList>
            <person name="Dillman A.R."/>
            <person name="Macchietto M."/>
            <person name="Porter C.F."/>
            <person name="Rogers A."/>
            <person name="Williams B."/>
            <person name="Antoshechkin I."/>
            <person name="Lee M.M."/>
            <person name="Goodwin Z."/>
            <person name="Lu X."/>
            <person name="Lewis E.E."/>
            <person name="Goodrich-Blair H."/>
            <person name="Stock S.P."/>
            <person name="Adams B.J."/>
            <person name="Sternberg P.W."/>
            <person name="Mortazavi A."/>
        </authorList>
    </citation>
    <scope>NUCLEOTIDE SEQUENCE [LARGE SCALE GENOMIC DNA]</scope>
    <source>
        <strain evidence="3 4">ALL</strain>
    </source>
</reference>
<evidence type="ECO:0000313" key="4">
    <source>
        <dbReference type="Proteomes" id="UP000298663"/>
    </source>
</evidence>
<dbReference type="GO" id="GO:0006511">
    <property type="term" value="P:ubiquitin-dependent protein catabolic process"/>
    <property type="evidence" value="ECO:0007669"/>
    <property type="project" value="InterPro"/>
</dbReference>
<gene>
    <name evidence="3" type="ORF">L596_000697</name>
</gene>
<keyword evidence="4" id="KW-1185">Reference proteome</keyword>
<organism evidence="3 4">
    <name type="scientific">Steinernema carpocapsae</name>
    <name type="common">Entomopathogenic nematode</name>
    <dbReference type="NCBI Taxonomy" id="34508"/>
    <lineage>
        <taxon>Eukaryota</taxon>
        <taxon>Metazoa</taxon>
        <taxon>Ecdysozoa</taxon>
        <taxon>Nematoda</taxon>
        <taxon>Chromadorea</taxon>
        <taxon>Rhabditida</taxon>
        <taxon>Tylenchina</taxon>
        <taxon>Panagrolaimomorpha</taxon>
        <taxon>Strongyloidoidea</taxon>
        <taxon>Steinernematidae</taxon>
        <taxon>Steinernema</taxon>
    </lineage>
</organism>
<comment type="caution">
    <text evidence="3">The sequence shown here is derived from an EMBL/GenBank/DDBJ whole genome shotgun (WGS) entry which is preliminary data.</text>
</comment>
<dbReference type="AlphaFoldDB" id="A0A4U8UJ76"/>
<dbReference type="SUPFAM" id="SSF54695">
    <property type="entry name" value="POZ domain"/>
    <property type="match status" value="1"/>
</dbReference>
<feature type="region of interest" description="Disordered" evidence="1">
    <location>
        <begin position="180"/>
        <end position="202"/>
    </location>
</feature>
<proteinExistence type="predicted"/>